<keyword evidence="1" id="KW-0238">DNA-binding</keyword>
<dbReference type="EMBL" id="MCIA01000031">
    <property type="protein sequence ID" value="RKD30221.1"/>
    <property type="molecule type" value="Genomic_DNA"/>
</dbReference>
<dbReference type="Pfam" id="PF01381">
    <property type="entry name" value="HTH_3"/>
    <property type="match status" value="1"/>
</dbReference>
<proteinExistence type="predicted"/>
<dbReference type="Proteomes" id="UP000284277">
    <property type="component" value="Unassembled WGS sequence"/>
</dbReference>
<dbReference type="InterPro" id="IPR001387">
    <property type="entry name" value="Cro/C1-type_HTH"/>
</dbReference>
<evidence type="ECO:0000256" key="1">
    <source>
        <dbReference type="ARBA" id="ARBA00023125"/>
    </source>
</evidence>
<evidence type="ECO:0000313" key="4">
    <source>
        <dbReference type="Proteomes" id="UP000284277"/>
    </source>
</evidence>
<accession>A0A419SYF2</accession>
<comment type="caution">
    <text evidence="3">The sequence shown here is derived from an EMBL/GenBank/DDBJ whole genome shotgun (WGS) entry which is preliminary data.</text>
</comment>
<dbReference type="PANTHER" id="PTHR46558">
    <property type="entry name" value="TRACRIPTIONAL REGULATORY PROTEIN-RELATED-RELATED"/>
    <property type="match status" value="1"/>
</dbReference>
<dbReference type="CDD" id="cd00093">
    <property type="entry name" value="HTH_XRE"/>
    <property type="match status" value="1"/>
</dbReference>
<gene>
    <name evidence="3" type="ORF">BET01_06400</name>
</gene>
<dbReference type="Gene3D" id="1.10.260.40">
    <property type="entry name" value="lambda repressor-like DNA-binding domains"/>
    <property type="match status" value="1"/>
</dbReference>
<dbReference type="AlphaFoldDB" id="A0A419SYF2"/>
<feature type="domain" description="HTH cro/C1-type" evidence="2">
    <location>
        <begin position="11"/>
        <end position="65"/>
    </location>
</feature>
<evidence type="ECO:0000259" key="2">
    <source>
        <dbReference type="PROSITE" id="PS50943"/>
    </source>
</evidence>
<evidence type="ECO:0000313" key="3">
    <source>
        <dbReference type="EMBL" id="RKD30221.1"/>
    </source>
</evidence>
<name>A0A419SYF2_9FIRM</name>
<keyword evidence="4" id="KW-1185">Reference proteome</keyword>
<dbReference type="InterPro" id="IPR010982">
    <property type="entry name" value="Lambda_DNA-bd_dom_sf"/>
</dbReference>
<dbReference type="RefSeq" id="WP_158585081.1">
    <property type="nucleotide sequence ID" value="NZ_MCIA01000031.1"/>
</dbReference>
<dbReference type="OrthoDB" id="2034592at2"/>
<sequence length="230" mass="25813">MFDIRKFGAYISRLRKKADMTQSELAERLNLTRQAISKYECGDSFPDISILIEVADVFGITLDELISSGHPTEKEAVILESAVEGQDLSSELEKQCISDIVNIAPLLKPSLLDKMAKGLSKHGIDISSLVSLAEYINDDAVVKLLENATYDTINENLLERLIPFLGGNSISIIFQKILEGDLDYRLIRIMLPYAEYIYPQVEAAVLYGDLNEKALHILREYEAENDRLGK</sequence>
<dbReference type="SMART" id="SM00530">
    <property type="entry name" value="HTH_XRE"/>
    <property type="match status" value="1"/>
</dbReference>
<organism evidence="3 4">
    <name type="scientific">Lacrimispora algidixylanolytica</name>
    <dbReference type="NCBI Taxonomy" id="94868"/>
    <lineage>
        <taxon>Bacteria</taxon>
        <taxon>Bacillati</taxon>
        <taxon>Bacillota</taxon>
        <taxon>Clostridia</taxon>
        <taxon>Lachnospirales</taxon>
        <taxon>Lachnospiraceae</taxon>
        <taxon>Lacrimispora</taxon>
    </lineage>
</organism>
<reference evidence="3 4" key="1">
    <citation type="submission" date="2016-08" db="EMBL/GenBank/DDBJ databases">
        <title>A new outlook on sporulation: Clostridium algidixylanolyticum.</title>
        <authorList>
            <person name="Poppleton D.I."/>
            <person name="Gribaldo S."/>
        </authorList>
    </citation>
    <scope>NUCLEOTIDE SEQUENCE [LARGE SCALE GENOMIC DNA]</scope>
    <source>
        <strain evidence="3 4">SPL73</strain>
    </source>
</reference>
<dbReference type="SUPFAM" id="SSF47413">
    <property type="entry name" value="lambda repressor-like DNA-binding domains"/>
    <property type="match status" value="1"/>
</dbReference>
<dbReference type="PANTHER" id="PTHR46558:SF4">
    <property type="entry name" value="DNA-BIDING PHAGE PROTEIN"/>
    <property type="match status" value="1"/>
</dbReference>
<dbReference type="GO" id="GO:0003677">
    <property type="term" value="F:DNA binding"/>
    <property type="evidence" value="ECO:0007669"/>
    <property type="project" value="UniProtKB-KW"/>
</dbReference>
<dbReference type="PROSITE" id="PS50943">
    <property type="entry name" value="HTH_CROC1"/>
    <property type="match status" value="1"/>
</dbReference>
<protein>
    <recommendedName>
        <fullName evidence="2">HTH cro/C1-type domain-containing protein</fullName>
    </recommendedName>
</protein>